<dbReference type="PANTHER" id="PTHR22916">
    <property type="entry name" value="GLYCOSYLTRANSFERASE"/>
    <property type="match status" value="1"/>
</dbReference>
<evidence type="ECO:0000313" key="3">
    <source>
        <dbReference type="Proteomes" id="UP000002028"/>
    </source>
</evidence>
<dbReference type="PANTHER" id="PTHR22916:SF3">
    <property type="entry name" value="UDP-GLCNAC:BETAGAL BETA-1,3-N-ACETYLGLUCOSAMINYLTRANSFERASE-LIKE PROTEIN 1"/>
    <property type="match status" value="1"/>
</dbReference>
<proteinExistence type="predicted"/>
<keyword evidence="3" id="KW-1185">Reference proteome</keyword>
<dbReference type="KEGG" id="sli:Slin_0891"/>
<dbReference type="Proteomes" id="UP000002028">
    <property type="component" value="Chromosome"/>
</dbReference>
<dbReference type="EMBL" id="CP001769">
    <property type="protein sequence ID" value="ADB36945.1"/>
    <property type="molecule type" value="Genomic_DNA"/>
</dbReference>
<reference evidence="2 3" key="1">
    <citation type="journal article" date="2010" name="Stand. Genomic Sci.">
        <title>Complete genome sequence of Spirosoma linguale type strain (1).</title>
        <authorList>
            <person name="Lail K."/>
            <person name="Sikorski J."/>
            <person name="Saunders E."/>
            <person name="Lapidus A."/>
            <person name="Glavina Del Rio T."/>
            <person name="Copeland A."/>
            <person name="Tice H."/>
            <person name="Cheng J.-F."/>
            <person name="Lucas S."/>
            <person name="Nolan M."/>
            <person name="Bruce D."/>
            <person name="Goodwin L."/>
            <person name="Pitluck S."/>
            <person name="Ivanova N."/>
            <person name="Mavromatis K."/>
            <person name="Ovchinnikova G."/>
            <person name="Pati A."/>
            <person name="Chen A."/>
            <person name="Palaniappan K."/>
            <person name="Land M."/>
            <person name="Hauser L."/>
            <person name="Chang Y.-J."/>
            <person name="Jeffries C.D."/>
            <person name="Chain P."/>
            <person name="Brettin T."/>
            <person name="Detter J.C."/>
            <person name="Schuetze A."/>
            <person name="Rohde M."/>
            <person name="Tindall B.J."/>
            <person name="Goeker M."/>
            <person name="Bristow J."/>
            <person name="Eisen J.A."/>
            <person name="Markowitz V."/>
            <person name="Hugenholtz P."/>
            <person name="Kyrpides N.C."/>
            <person name="Klenk H.-P."/>
            <person name="Chen F."/>
        </authorList>
    </citation>
    <scope>NUCLEOTIDE SEQUENCE [LARGE SCALE GENOMIC DNA]</scope>
    <source>
        <strain evidence="3">ATCC 33905 / DSM 74 / LMG 10896 / Claus 1</strain>
    </source>
</reference>
<protein>
    <submittedName>
        <fullName evidence="2">Glycosyl transferase family 2</fullName>
    </submittedName>
</protein>
<evidence type="ECO:0000313" key="2">
    <source>
        <dbReference type="EMBL" id="ADB36945.1"/>
    </source>
</evidence>
<dbReference type="AlphaFoldDB" id="D2QI57"/>
<gene>
    <name evidence="2" type="ordered locus">Slin_0891</name>
</gene>
<dbReference type="eggNOG" id="COG0463">
    <property type="taxonomic scope" value="Bacteria"/>
</dbReference>
<dbReference type="GO" id="GO:0016758">
    <property type="term" value="F:hexosyltransferase activity"/>
    <property type="evidence" value="ECO:0007669"/>
    <property type="project" value="UniProtKB-ARBA"/>
</dbReference>
<keyword evidence="2" id="KW-0808">Transferase</keyword>
<evidence type="ECO:0000259" key="1">
    <source>
        <dbReference type="Pfam" id="PF00535"/>
    </source>
</evidence>
<name>D2QI57_SPILD</name>
<organism evidence="2 3">
    <name type="scientific">Spirosoma linguale (strain ATCC 33905 / DSM 74 / LMG 10896 / Claus 1)</name>
    <dbReference type="NCBI Taxonomy" id="504472"/>
    <lineage>
        <taxon>Bacteria</taxon>
        <taxon>Pseudomonadati</taxon>
        <taxon>Bacteroidota</taxon>
        <taxon>Cytophagia</taxon>
        <taxon>Cytophagales</taxon>
        <taxon>Cytophagaceae</taxon>
        <taxon>Spirosoma</taxon>
    </lineage>
</organism>
<accession>D2QI57</accession>
<dbReference type="InterPro" id="IPR001173">
    <property type="entry name" value="Glyco_trans_2-like"/>
</dbReference>
<sequence>MNTQPLVSCVCVTRGKPDLLQRAIRCFWSQTYANKELIILYETNDDESALVVASLLQEPLIRSIAISHSPKLTLGELRNKSIQQCQGEYFCQWDDDDWYHPRRLEFQFNAIRQTGLHASALTHWLLFDARTDNVYCSHYRIWEGSIMCKTSVALTQIKYPPYYRGEDTRFITELYAQHGICHLPLPMLYVYTYTGLNTWDYDHFKRLFEKGHRLSDRASTLIKQMLQCSSENPRDVEFLTSDTFISELDQYIYQAVA</sequence>
<dbReference type="Pfam" id="PF00535">
    <property type="entry name" value="Glycos_transf_2"/>
    <property type="match status" value="1"/>
</dbReference>
<dbReference type="Gene3D" id="3.90.550.10">
    <property type="entry name" value="Spore Coat Polysaccharide Biosynthesis Protein SpsA, Chain A"/>
    <property type="match status" value="1"/>
</dbReference>
<dbReference type="InterPro" id="IPR029044">
    <property type="entry name" value="Nucleotide-diphossugar_trans"/>
</dbReference>
<dbReference type="CDD" id="cd00761">
    <property type="entry name" value="Glyco_tranf_GTA_type"/>
    <property type="match status" value="1"/>
</dbReference>
<dbReference type="RefSeq" id="WP_012925497.1">
    <property type="nucleotide sequence ID" value="NC_013730.1"/>
</dbReference>
<dbReference type="CAZy" id="GT2">
    <property type="family name" value="Glycosyltransferase Family 2"/>
</dbReference>
<feature type="domain" description="Glycosyltransferase 2-like" evidence="1">
    <location>
        <begin position="9"/>
        <end position="139"/>
    </location>
</feature>
<dbReference type="HOGENOM" id="CLU_1081451_0_0_10"/>
<dbReference type="STRING" id="504472.Slin_0891"/>
<dbReference type="SUPFAM" id="SSF53448">
    <property type="entry name" value="Nucleotide-diphospho-sugar transferases"/>
    <property type="match status" value="1"/>
</dbReference>